<dbReference type="InterPro" id="IPR019833">
    <property type="entry name" value="Mn/Fe_SOD_BS"/>
</dbReference>
<comment type="function">
    <text evidence="6">Destroys radicals which are normally produced within the cells and which are toxic to biological systems.</text>
</comment>
<name>A0A2U3LN29_9FIRM</name>
<evidence type="ECO:0000256" key="5">
    <source>
        <dbReference type="PIRSR" id="PIRSR000349-1"/>
    </source>
</evidence>
<evidence type="ECO:0000256" key="1">
    <source>
        <dbReference type="ARBA" id="ARBA00008714"/>
    </source>
</evidence>
<dbReference type="InterPro" id="IPR036314">
    <property type="entry name" value="SOD_C_sf"/>
</dbReference>
<dbReference type="SUPFAM" id="SSF54719">
    <property type="entry name" value="Fe,Mn superoxide dismutase (SOD), C-terminal domain"/>
    <property type="match status" value="1"/>
</dbReference>
<dbReference type="PRINTS" id="PR01703">
    <property type="entry name" value="MNSODISMTASE"/>
</dbReference>
<evidence type="ECO:0000256" key="4">
    <source>
        <dbReference type="ARBA" id="ARBA00023002"/>
    </source>
</evidence>
<keyword evidence="3 5" id="KW-0479">Metal-binding</keyword>
<dbReference type="InterPro" id="IPR036324">
    <property type="entry name" value="Mn/Fe_SOD_N_sf"/>
</dbReference>
<evidence type="ECO:0000256" key="6">
    <source>
        <dbReference type="RuleBase" id="RU000414"/>
    </source>
</evidence>
<dbReference type="Proteomes" id="UP000238916">
    <property type="component" value="Unassembled WGS sequence"/>
</dbReference>
<dbReference type="Gene3D" id="3.55.40.20">
    <property type="entry name" value="Iron/manganese superoxide dismutase, C-terminal domain"/>
    <property type="match status" value="1"/>
</dbReference>
<evidence type="ECO:0000259" key="7">
    <source>
        <dbReference type="Pfam" id="PF00081"/>
    </source>
</evidence>
<sequence>MSFYLPELPYAYDALEPYCDETTIRLHHDVHHKAYVDGLNKTEGKLAKARAEGDFTLIKHWERELAFHGSGHLLHSLFWQNMRPGGGGSAQGILAERITKDFGSFDNFQKHFTAAAVAVEGSGWTLLVWSPYFGELEILQAENNQNLTQWGVIPLLTVDVWEHAYYLKYQNKRDDWVEAWWNLVNWEDVLKRFEDYSGLIDKEQI</sequence>
<dbReference type="FunFam" id="1.10.287.990:FF:000001">
    <property type="entry name" value="Superoxide dismutase"/>
    <property type="match status" value="1"/>
</dbReference>
<dbReference type="PANTHER" id="PTHR11404">
    <property type="entry name" value="SUPEROXIDE DISMUTASE 2"/>
    <property type="match status" value="1"/>
</dbReference>
<feature type="binding site" evidence="5">
    <location>
        <position position="75"/>
    </location>
    <ligand>
        <name>Mn(2+)</name>
        <dbReference type="ChEBI" id="CHEBI:29035"/>
    </ligand>
</feature>
<dbReference type="Pfam" id="PF02777">
    <property type="entry name" value="Sod_Fe_C"/>
    <property type="match status" value="1"/>
</dbReference>
<comment type="similarity">
    <text evidence="1 6">Belongs to the iron/manganese superoxide dismutase family.</text>
</comment>
<dbReference type="OrthoDB" id="9803125at2"/>
<feature type="domain" description="Manganese/iron superoxide dismutase N-terminal" evidence="7">
    <location>
        <begin position="3"/>
        <end position="82"/>
    </location>
</feature>
<dbReference type="SUPFAM" id="SSF46609">
    <property type="entry name" value="Fe,Mn superoxide dismutase (SOD), N-terminal domain"/>
    <property type="match status" value="1"/>
</dbReference>
<dbReference type="InterPro" id="IPR050265">
    <property type="entry name" value="Fe/Mn_Superoxide_Dismutase"/>
</dbReference>
<dbReference type="GO" id="GO:0046872">
    <property type="term" value="F:metal ion binding"/>
    <property type="evidence" value="ECO:0007669"/>
    <property type="project" value="UniProtKB-KW"/>
</dbReference>
<evidence type="ECO:0000259" key="8">
    <source>
        <dbReference type="Pfam" id="PF02777"/>
    </source>
</evidence>
<feature type="binding site" evidence="5">
    <location>
        <position position="159"/>
    </location>
    <ligand>
        <name>Mn(2+)</name>
        <dbReference type="ChEBI" id="CHEBI:29035"/>
    </ligand>
</feature>
<dbReference type="PANTHER" id="PTHR11404:SF6">
    <property type="entry name" value="SUPEROXIDE DISMUTASE [MN], MITOCHONDRIAL"/>
    <property type="match status" value="1"/>
</dbReference>
<evidence type="ECO:0000313" key="9">
    <source>
        <dbReference type="EMBL" id="SPF53239.1"/>
    </source>
</evidence>
<comment type="catalytic activity">
    <reaction evidence="6">
        <text>2 superoxide + 2 H(+) = H2O2 + O2</text>
        <dbReference type="Rhea" id="RHEA:20696"/>
        <dbReference type="ChEBI" id="CHEBI:15378"/>
        <dbReference type="ChEBI" id="CHEBI:15379"/>
        <dbReference type="ChEBI" id="CHEBI:16240"/>
        <dbReference type="ChEBI" id="CHEBI:18421"/>
        <dbReference type="EC" id="1.15.1.1"/>
    </reaction>
</comment>
<feature type="binding site" evidence="5">
    <location>
        <position position="27"/>
    </location>
    <ligand>
        <name>Mn(2+)</name>
        <dbReference type="ChEBI" id="CHEBI:29035"/>
    </ligand>
</feature>
<dbReference type="EC" id="1.15.1.1" evidence="2 6"/>
<dbReference type="InterPro" id="IPR001189">
    <property type="entry name" value="Mn/Fe_SOD"/>
</dbReference>
<feature type="domain" description="Manganese/iron superoxide dismutase C-terminal" evidence="8">
    <location>
        <begin position="92"/>
        <end position="192"/>
    </location>
</feature>
<dbReference type="PROSITE" id="PS00088">
    <property type="entry name" value="SOD_MN"/>
    <property type="match status" value="1"/>
</dbReference>
<dbReference type="InterPro" id="IPR019832">
    <property type="entry name" value="Mn/Fe_SOD_C"/>
</dbReference>
<dbReference type="Pfam" id="PF00081">
    <property type="entry name" value="Sod_Fe_N"/>
    <property type="match status" value="1"/>
</dbReference>
<dbReference type="GO" id="GO:0004784">
    <property type="term" value="F:superoxide dismutase activity"/>
    <property type="evidence" value="ECO:0007669"/>
    <property type="project" value="UniProtKB-EC"/>
</dbReference>
<dbReference type="Gene3D" id="1.10.287.990">
    <property type="entry name" value="Fe,Mn superoxide dismutase (SOD) domain"/>
    <property type="match status" value="1"/>
</dbReference>
<reference evidence="10" key="1">
    <citation type="submission" date="2018-02" db="EMBL/GenBank/DDBJ databases">
        <authorList>
            <person name="Hausmann B."/>
        </authorList>
    </citation>
    <scope>NUCLEOTIDE SEQUENCE [LARGE SCALE GENOMIC DNA]</scope>
    <source>
        <strain evidence="10">Peat soil MAG SbF1</strain>
    </source>
</reference>
<evidence type="ECO:0000313" key="10">
    <source>
        <dbReference type="Proteomes" id="UP000238916"/>
    </source>
</evidence>
<evidence type="ECO:0000256" key="3">
    <source>
        <dbReference type="ARBA" id="ARBA00022723"/>
    </source>
</evidence>
<dbReference type="InterPro" id="IPR019831">
    <property type="entry name" value="Mn/Fe_SOD_N"/>
</dbReference>
<accession>A0A2U3LN29</accession>
<dbReference type="FunFam" id="3.55.40.20:FF:000004">
    <property type="entry name" value="Superoxide dismutase [Fe]"/>
    <property type="match status" value="1"/>
</dbReference>
<dbReference type="EMBL" id="OMOF01000610">
    <property type="protein sequence ID" value="SPF53239.1"/>
    <property type="molecule type" value="Genomic_DNA"/>
</dbReference>
<organism evidence="9 10">
    <name type="scientific">Candidatus Desulfosporosinus infrequens</name>
    <dbReference type="NCBI Taxonomy" id="2043169"/>
    <lineage>
        <taxon>Bacteria</taxon>
        <taxon>Bacillati</taxon>
        <taxon>Bacillota</taxon>
        <taxon>Clostridia</taxon>
        <taxon>Eubacteriales</taxon>
        <taxon>Desulfitobacteriaceae</taxon>
        <taxon>Desulfosporosinus</taxon>
    </lineage>
</organism>
<proteinExistence type="inferred from homology"/>
<dbReference type="PIRSF" id="PIRSF000349">
    <property type="entry name" value="SODismutase"/>
    <property type="match status" value="1"/>
</dbReference>
<dbReference type="AlphaFoldDB" id="A0A2U3LN29"/>
<gene>
    <name evidence="9" type="primary">sodB</name>
    <name evidence="9" type="ORF">SBF1_6480002</name>
</gene>
<keyword evidence="4 6" id="KW-0560">Oxidoreductase</keyword>
<evidence type="ECO:0000256" key="2">
    <source>
        <dbReference type="ARBA" id="ARBA00012682"/>
    </source>
</evidence>
<feature type="binding site" evidence="5">
    <location>
        <position position="163"/>
    </location>
    <ligand>
        <name>Mn(2+)</name>
        <dbReference type="ChEBI" id="CHEBI:29035"/>
    </ligand>
</feature>
<protein>
    <recommendedName>
        <fullName evidence="2 6">Superoxide dismutase</fullName>
        <ecNumber evidence="2 6">1.15.1.1</ecNumber>
    </recommendedName>
</protein>